<evidence type="ECO:0000256" key="1">
    <source>
        <dbReference type="SAM" id="MobiDB-lite"/>
    </source>
</evidence>
<keyword evidence="3" id="KW-1185">Reference proteome</keyword>
<protein>
    <submittedName>
        <fullName evidence="2">Uncharacterized protein</fullName>
    </submittedName>
</protein>
<organism evidence="2 3">
    <name type="scientific">Champsocephalus esox</name>
    <name type="common">pike icefish</name>
    <dbReference type="NCBI Taxonomy" id="159716"/>
    <lineage>
        <taxon>Eukaryota</taxon>
        <taxon>Metazoa</taxon>
        <taxon>Chordata</taxon>
        <taxon>Craniata</taxon>
        <taxon>Vertebrata</taxon>
        <taxon>Euteleostomi</taxon>
        <taxon>Actinopterygii</taxon>
        <taxon>Neopterygii</taxon>
        <taxon>Teleostei</taxon>
        <taxon>Neoteleostei</taxon>
        <taxon>Acanthomorphata</taxon>
        <taxon>Eupercaria</taxon>
        <taxon>Perciformes</taxon>
        <taxon>Notothenioidei</taxon>
        <taxon>Channichthyidae</taxon>
        <taxon>Champsocephalus</taxon>
    </lineage>
</organism>
<sequence>MGAAVRRARFLRVWPGARGWLERSGPSVLSVGARPGVQWYAEHSGVSTVRRGGGPPAFPGRAVRARPRWPCLSFASAGTRRLCCARPDCPYRSSWRGASGRTRSGLIEPASYGFSRRTPALWGPARHPRAGPVCGARPRGGWGDPARPRVSPARGAHWAPRTLGAAFRRSPAITVEFWRGARRRVRDATVPVADSRAPSDPSPTVGGRGPLGVGCSAGGWDGDRLREVGPAVEHDRSPE</sequence>
<feature type="region of interest" description="Disordered" evidence="1">
    <location>
        <begin position="189"/>
        <end position="239"/>
    </location>
</feature>
<feature type="compositionally biased region" description="Basic and acidic residues" evidence="1">
    <location>
        <begin position="221"/>
        <end position="239"/>
    </location>
</feature>
<dbReference type="Proteomes" id="UP001335648">
    <property type="component" value="Unassembled WGS sequence"/>
</dbReference>
<comment type="caution">
    <text evidence="2">The sequence shown here is derived from an EMBL/GenBank/DDBJ whole genome shotgun (WGS) entry which is preliminary data.</text>
</comment>
<dbReference type="AlphaFoldDB" id="A0AAN8E4F4"/>
<proteinExistence type="predicted"/>
<evidence type="ECO:0000313" key="2">
    <source>
        <dbReference type="EMBL" id="KAK5930073.1"/>
    </source>
</evidence>
<evidence type="ECO:0000313" key="3">
    <source>
        <dbReference type="Proteomes" id="UP001335648"/>
    </source>
</evidence>
<reference evidence="2 3" key="1">
    <citation type="journal article" date="2023" name="Mol. Biol. Evol.">
        <title>Genomics of Secondarily Temperate Adaptation in the Only Non-Antarctic Icefish.</title>
        <authorList>
            <person name="Rivera-Colon A.G."/>
            <person name="Rayamajhi N."/>
            <person name="Minhas B.F."/>
            <person name="Madrigal G."/>
            <person name="Bilyk K.T."/>
            <person name="Yoon V."/>
            <person name="Hune M."/>
            <person name="Gregory S."/>
            <person name="Cheng C.H.C."/>
            <person name="Catchen J.M."/>
        </authorList>
    </citation>
    <scope>NUCLEOTIDE SEQUENCE [LARGE SCALE GENOMIC DNA]</scope>
    <source>
        <strain evidence="2">JC2023a</strain>
    </source>
</reference>
<accession>A0AAN8E4F4</accession>
<feature type="compositionally biased region" description="Gly residues" evidence="1">
    <location>
        <begin position="206"/>
        <end position="220"/>
    </location>
</feature>
<name>A0AAN8E4F4_9TELE</name>
<dbReference type="EMBL" id="JAULUE010000178">
    <property type="protein sequence ID" value="KAK5930073.1"/>
    <property type="molecule type" value="Genomic_DNA"/>
</dbReference>
<gene>
    <name evidence="2" type="ORF">CesoFtcFv8_000244</name>
</gene>